<dbReference type="Pfam" id="PF06713">
    <property type="entry name" value="bPH_4"/>
    <property type="match status" value="1"/>
</dbReference>
<organism evidence="3 4">
    <name type="scientific">Profundicola chukchiensis</name>
    <dbReference type="NCBI Taxonomy" id="2961959"/>
    <lineage>
        <taxon>Bacteria</taxon>
        <taxon>Pseudomonadati</taxon>
        <taxon>Bacteroidota</taxon>
        <taxon>Flavobacteriia</taxon>
        <taxon>Flavobacteriales</taxon>
        <taxon>Weeksellaceae</taxon>
        <taxon>Profundicola</taxon>
    </lineage>
</organism>
<name>A0A9X4RTX1_9FLAO</name>
<feature type="transmembrane region" description="Helical" evidence="1">
    <location>
        <begin position="12"/>
        <end position="29"/>
    </location>
</feature>
<keyword evidence="1" id="KW-0472">Membrane</keyword>
<evidence type="ECO:0000313" key="4">
    <source>
        <dbReference type="Proteomes" id="UP001152599"/>
    </source>
</evidence>
<dbReference type="InterPro" id="IPR009589">
    <property type="entry name" value="PH_YyaB-like"/>
</dbReference>
<feature type="transmembrane region" description="Helical" evidence="1">
    <location>
        <begin position="35"/>
        <end position="58"/>
    </location>
</feature>
<protein>
    <submittedName>
        <fullName evidence="3">PH domain-containing protein</fullName>
    </submittedName>
</protein>
<dbReference type="EMBL" id="JANCMU010000001">
    <property type="protein sequence ID" value="MDG4945508.1"/>
    <property type="molecule type" value="Genomic_DNA"/>
</dbReference>
<dbReference type="GO" id="GO:0030153">
    <property type="term" value="P:bacteriocin immunity"/>
    <property type="evidence" value="ECO:0007669"/>
    <property type="project" value="InterPro"/>
</dbReference>
<dbReference type="Proteomes" id="UP001152599">
    <property type="component" value="Unassembled WGS sequence"/>
</dbReference>
<comment type="caution">
    <text evidence="3">The sequence shown here is derived from an EMBL/GenBank/DDBJ whole genome shotgun (WGS) entry which is preliminary data.</text>
</comment>
<feature type="domain" description="Uncharacterized protein YyaB-like PH" evidence="2">
    <location>
        <begin position="53"/>
        <end position="122"/>
    </location>
</feature>
<keyword evidence="1" id="KW-1133">Transmembrane helix</keyword>
<dbReference type="AlphaFoldDB" id="A0A9X4RTX1"/>
<gene>
    <name evidence="3" type="ORF">NMK71_03700</name>
</gene>
<evidence type="ECO:0000313" key="3">
    <source>
        <dbReference type="EMBL" id="MDG4945508.1"/>
    </source>
</evidence>
<proteinExistence type="predicted"/>
<reference evidence="3" key="1">
    <citation type="submission" date="2022-07" db="EMBL/GenBank/DDBJ databases">
        <title>Description and genome-wide analysis of Profundicola chukchiensis gen. nov., sp. nov., marine bacteria isolated from bottom sediments of the Chukchi Sea.</title>
        <authorList>
            <person name="Romanenko L."/>
            <person name="Otstavnykh N."/>
            <person name="Kurilenko V."/>
            <person name="Eremeev V."/>
            <person name="Velansky P."/>
            <person name="Mikhailov V."/>
            <person name="Isaeva M."/>
        </authorList>
    </citation>
    <scope>NUCLEOTIDE SEQUENCE</scope>
    <source>
        <strain evidence="3">KMM 9713</strain>
    </source>
</reference>
<evidence type="ECO:0000256" key="1">
    <source>
        <dbReference type="SAM" id="Phobius"/>
    </source>
</evidence>
<accession>A0A9X4RTX1</accession>
<keyword evidence="4" id="KW-1185">Reference proteome</keyword>
<dbReference type="RefSeq" id="WP_304420104.1">
    <property type="nucleotide sequence ID" value="NZ_JANCMU010000001.1"/>
</dbReference>
<evidence type="ECO:0000259" key="2">
    <source>
        <dbReference type="Pfam" id="PF06713"/>
    </source>
</evidence>
<keyword evidence="1" id="KW-0812">Transmembrane</keyword>
<sequence>MQKKTSKAKVTFRPLIYILIFTLTAIFFFESIWYFIFGAFAMPLYYGVNQFFTLYTIIDNKLIIKELFEKTEIPIENIRKVESVHSSFLQKHLVGFPKTHQIIRYNKFDDKPILPKKELIFNQESRELYFKD</sequence>